<keyword evidence="2" id="KW-1185">Reference proteome</keyword>
<protein>
    <submittedName>
        <fullName evidence="1">Uncharacterized protein</fullName>
    </submittedName>
</protein>
<dbReference type="AlphaFoldDB" id="B9YYT5"/>
<dbReference type="RefSeq" id="WP_008952290.1">
    <property type="nucleotide sequence ID" value="NZ_ACIS01000001.1"/>
</dbReference>
<evidence type="ECO:0000313" key="1">
    <source>
        <dbReference type="EMBL" id="EEG10288.1"/>
    </source>
</evidence>
<proteinExistence type="predicted"/>
<comment type="caution">
    <text evidence="1">The sequence shown here is derived from an EMBL/GenBank/DDBJ whole genome shotgun (WGS) entry which is preliminary data.</text>
</comment>
<organism evidence="1 2">
    <name type="scientific">Pseudogulbenkiania ferrooxidans 2002</name>
    <dbReference type="NCBI Taxonomy" id="279714"/>
    <lineage>
        <taxon>Bacteria</taxon>
        <taxon>Pseudomonadati</taxon>
        <taxon>Pseudomonadota</taxon>
        <taxon>Betaproteobacteria</taxon>
        <taxon>Neisseriales</taxon>
        <taxon>Chromobacteriaceae</taxon>
        <taxon>Pseudogulbenkiania</taxon>
    </lineage>
</organism>
<sequence>MKNIDVVRAVRLAFERFSAQGVKAAASFGEVRGGEPARGRELAIMEAGEIVAAVIGLEARFNLALMARVNDGSMAFLQGVFDDLVSFVAHHEPDAMEYGKAGLQYWVRHWLTGFGSFREFGRENGIHHETAGSFYRRHVEVVLHGWLVAACGELEPLLQKIYGVELEAA</sequence>
<reference evidence="1 2" key="1">
    <citation type="submission" date="2009-02" db="EMBL/GenBank/DDBJ databases">
        <title>Sequencing of the draft genome and assembly of Lutiella nitroferrum 2002.</title>
        <authorList>
            <consortium name="US DOE Joint Genome Institute (JGI-PGF)"/>
            <person name="Lucas S."/>
            <person name="Copeland A."/>
            <person name="Lapidus A."/>
            <person name="Glavina del Rio T."/>
            <person name="Tice H."/>
            <person name="Bruce D."/>
            <person name="Goodwin L."/>
            <person name="Pitluck S."/>
            <person name="Larimer F."/>
            <person name="Land M.L."/>
            <person name="Hauser L."/>
            <person name="Coates J.D."/>
        </authorList>
    </citation>
    <scope>NUCLEOTIDE SEQUENCE [LARGE SCALE GENOMIC DNA]</scope>
    <source>
        <strain evidence="1 2">2002</strain>
    </source>
</reference>
<accession>B9YYT5</accession>
<gene>
    <name evidence="1" type="ORF">FuraDRAFT_0270</name>
</gene>
<name>B9YYT5_9NEIS</name>
<dbReference type="Proteomes" id="UP000003165">
    <property type="component" value="Unassembled WGS sequence"/>
</dbReference>
<dbReference type="EMBL" id="ACIS01000001">
    <property type="protein sequence ID" value="EEG10288.1"/>
    <property type="molecule type" value="Genomic_DNA"/>
</dbReference>
<evidence type="ECO:0000313" key="2">
    <source>
        <dbReference type="Proteomes" id="UP000003165"/>
    </source>
</evidence>